<gene>
    <name evidence="1" type="ORF">GCM10010346_16710</name>
</gene>
<keyword evidence="2" id="KW-1185">Reference proteome</keyword>
<evidence type="ECO:0000313" key="1">
    <source>
        <dbReference type="EMBL" id="GHA94585.1"/>
    </source>
</evidence>
<organism evidence="1 2">
    <name type="scientific">Streptomyces chryseus</name>
    <dbReference type="NCBI Taxonomy" id="68186"/>
    <lineage>
        <taxon>Bacteria</taxon>
        <taxon>Bacillati</taxon>
        <taxon>Actinomycetota</taxon>
        <taxon>Actinomycetes</taxon>
        <taxon>Kitasatosporales</taxon>
        <taxon>Streptomycetaceae</taxon>
        <taxon>Streptomyces</taxon>
    </lineage>
</organism>
<evidence type="ECO:0000313" key="2">
    <source>
        <dbReference type="Proteomes" id="UP000599437"/>
    </source>
</evidence>
<accession>A0ABQ3DH04</accession>
<comment type="caution">
    <text evidence="1">The sequence shown here is derived from an EMBL/GenBank/DDBJ whole genome shotgun (WGS) entry which is preliminary data.</text>
</comment>
<sequence>MTDDATALDDARVIAQGIRHGGSAEIIAALEAADAEGPLTPDGIEQVAHPDWDRLRFEEIRQVPPPGDVEAVGLAHLHELPRGGHVVAADGIGWVPGAYASRATALLAYGYFLGGEGAGPLAELRARAVAEGRRLIEAAELAAFVQRDGTGAVVKFPKHP</sequence>
<dbReference type="Proteomes" id="UP000599437">
    <property type="component" value="Unassembled WGS sequence"/>
</dbReference>
<name>A0ABQ3DH04_9ACTN</name>
<dbReference type="EMBL" id="BMVO01000003">
    <property type="protein sequence ID" value="GHA94585.1"/>
    <property type="molecule type" value="Genomic_DNA"/>
</dbReference>
<dbReference type="RefSeq" id="WP_138898586.1">
    <property type="nucleotide sequence ID" value="NZ_BMVO01000003.1"/>
</dbReference>
<protein>
    <submittedName>
        <fullName evidence="1">Uncharacterized protein</fullName>
    </submittedName>
</protein>
<reference evidence="2" key="1">
    <citation type="journal article" date="2019" name="Int. J. Syst. Evol. Microbiol.">
        <title>The Global Catalogue of Microorganisms (GCM) 10K type strain sequencing project: providing services to taxonomists for standard genome sequencing and annotation.</title>
        <authorList>
            <consortium name="The Broad Institute Genomics Platform"/>
            <consortium name="The Broad Institute Genome Sequencing Center for Infectious Disease"/>
            <person name="Wu L."/>
            <person name="Ma J."/>
        </authorList>
    </citation>
    <scope>NUCLEOTIDE SEQUENCE [LARGE SCALE GENOMIC DNA]</scope>
    <source>
        <strain evidence="2">JCM 4737</strain>
    </source>
</reference>
<proteinExistence type="predicted"/>